<dbReference type="Pfam" id="PF07690">
    <property type="entry name" value="MFS_1"/>
    <property type="match status" value="1"/>
</dbReference>
<name>A0A1G4BT39_9PEZI</name>
<keyword evidence="4" id="KW-1133">Transmembrane helix</keyword>
<dbReference type="GO" id="GO:0022857">
    <property type="term" value="F:transmembrane transporter activity"/>
    <property type="evidence" value="ECO:0007669"/>
    <property type="project" value="InterPro"/>
</dbReference>
<dbReference type="SUPFAM" id="SSF103473">
    <property type="entry name" value="MFS general substrate transporter"/>
    <property type="match status" value="1"/>
</dbReference>
<comment type="similarity">
    <text evidence="2">Belongs to the major facilitator superfamily. Monocarboxylate porter (TC 2.A.1.13) family.</text>
</comment>
<evidence type="ECO:0000256" key="2">
    <source>
        <dbReference type="ARBA" id="ARBA00006727"/>
    </source>
</evidence>
<evidence type="ECO:0000256" key="3">
    <source>
        <dbReference type="SAM" id="MobiDB-lite"/>
    </source>
</evidence>
<feature type="transmembrane region" description="Helical" evidence="4">
    <location>
        <begin position="309"/>
        <end position="329"/>
    </location>
</feature>
<evidence type="ECO:0000256" key="1">
    <source>
        <dbReference type="ARBA" id="ARBA00004141"/>
    </source>
</evidence>
<keyword evidence="4" id="KW-0812">Transmembrane</keyword>
<organism evidence="5 6">
    <name type="scientific">Colletotrichum orchidophilum</name>
    <dbReference type="NCBI Taxonomy" id="1209926"/>
    <lineage>
        <taxon>Eukaryota</taxon>
        <taxon>Fungi</taxon>
        <taxon>Dikarya</taxon>
        <taxon>Ascomycota</taxon>
        <taxon>Pezizomycotina</taxon>
        <taxon>Sordariomycetes</taxon>
        <taxon>Hypocreomycetidae</taxon>
        <taxon>Glomerellales</taxon>
        <taxon>Glomerellaceae</taxon>
        <taxon>Colletotrichum</taxon>
    </lineage>
</organism>
<dbReference type="RefSeq" id="XP_022481728.1">
    <property type="nucleotide sequence ID" value="XM_022611723.1"/>
</dbReference>
<dbReference type="GeneID" id="34553233"/>
<feature type="region of interest" description="Disordered" evidence="3">
    <location>
        <begin position="1"/>
        <end position="41"/>
    </location>
</feature>
<feature type="transmembrane region" description="Helical" evidence="4">
    <location>
        <begin position="169"/>
        <end position="190"/>
    </location>
</feature>
<dbReference type="Proteomes" id="UP000176998">
    <property type="component" value="Unassembled WGS sequence"/>
</dbReference>
<feature type="transmembrane region" description="Helical" evidence="4">
    <location>
        <begin position="406"/>
        <end position="425"/>
    </location>
</feature>
<dbReference type="PANTHER" id="PTHR11360:SF130">
    <property type="entry name" value="MAJOR FACILITATOR SUPERFAMILY (MFS) PROFILE DOMAIN-CONTAINING PROTEIN-RELATED"/>
    <property type="match status" value="1"/>
</dbReference>
<evidence type="ECO:0000313" key="6">
    <source>
        <dbReference type="Proteomes" id="UP000176998"/>
    </source>
</evidence>
<dbReference type="PANTHER" id="PTHR11360">
    <property type="entry name" value="MONOCARBOXYLATE TRANSPORTER"/>
    <property type="match status" value="1"/>
</dbReference>
<keyword evidence="6" id="KW-1185">Reference proteome</keyword>
<gene>
    <name evidence="5" type="ORF">CORC01_00065</name>
</gene>
<dbReference type="Gene3D" id="1.20.1250.20">
    <property type="entry name" value="MFS general substrate transporter like domains"/>
    <property type="match status" value="2"/>
</dbReference>
<dbReference type="InterPro" id="IPR036259">
    <property type="entry name" value="MFS_trans_sf"/>
</dbReference>
<dbReference type="InterPro" id="IPR050327">
    <property type="entry name" value="Proton-linked_MCT"/>
</dbReference>
<protein>
    <submittedName>
        <fullName evidence="5">Major facilitator superfamily transporter</fullName>
    </submittedName>
</protein>
<keyword evidence="4" id="KW-0472">Membrane</keyword>
<sequence length="434" mass="46421">MPGSLQVSGAAERQLAHREKDHVAGHPITTQEPTDPPPDGGFHAWAQVVSGHLVVALTWGYASSFGVFQSYYETTLQASPSDISWIGGFQVFCLLFVSTLSGRATDAGLARPVIALGAALLVLGTFMTSLATQYWQIFLAQGLCIGIGQGLMWLPSVTLISTYFVRRRVFAVTAAATGTSTGGMIFPAVIQHLTPKIGFPWAVRSMAFIVLVMSIVIVALIRTRIPARKSGPLVEWAAFREPSYMLFTFGIFLLYWTLYFAFFYIQVYAVEDLGLSQSDAVNLIIVINACGLPIRAPCGYLADRFVGPLNCLIPWVGLCGLLMFCWAAVGTVAGLYAFAVFYGLASAAAMGLFAGTVPSLTKDLDKIGTRVGMIMTLMSLGPLTGPSVAGVLIARTGGRYWAAQTWAGASLLLSTAALIGARLYASGLKLKVKM</sequence>
<feature type="transmembrane region" description="Helical" evidence="4">
    <location>
        <begin position="53"/>
        <end position="71"/>
    </location>
</feature>
<comment type="caution">
    <text evidence="5">The sequence shown here is derived from an EMBL/GenBank/DDBJ whole genome shotgun (WGS) entry which is preliminary data.</text>
</comment>
<evidence type="ECO:0000256" key="4">
    <source>
        <dbReference type="SAM" id="Phobius"/>
    </source>
</evidence>
<evidence type="ECO:0000313" key="5">
    <source>
        <dbReference type="EMBL" id="OHF04594.1"/>
    </source>
</evidence>
<feature type="transmembrane region" description="Helical" evidence="4">
    <location>
        <begin position="335"/>
        <end position="360"/>
    </location>
</feature>
<reference evidence="5 6" key="1">
    <citation type="submission" date="2016-09" db="EMBL/GenBank/DDBJ databases">
        <authorList>
            <person name="Capua I."/>
            <person name="De Benedictis P."/>
            <person name="Joannis T."/>
            <person name="Lombin L.H."/>
            <person name="Cattoli G."/>
        </authorList>
    </citation>
    <scope>NUCLEOTIDE SEQUENCE [LARGE SCALE GENOMIC DNA]</scope>
    <source>
        <strain evidence="5 6">IMI 309357</strain>
    </source>
</reference>
<dbReference type="EMBL" id="MJBS01000001">
    <property type="protein sequence ID" value="OHF04594.1"/>
    <property type="molecule type" value="Genomic_DNA"/>
</dbReference>
<feature type="transmembrane region" description="Helical" evidence="4">
    <location>
        <begin position="202"/>
        <end position="223"/>
    </location>
</feature>
<proteinExistence type="inferred from homology"/>
<dbReference type="InterPro" id="IPR011701">
    <property type="entry name" value="MFS"/>
</dbReference>
<feature type="transmembrane region" description="Helical" evidence="4">
    <location>
        <begin position="83"/>
        <end position="101"/>
    </location>
</feature>
<feature type="transmembrane region" description="Helical" evidence="4">
    <location>
        <begin position="280"/>
        <end position="302"/>
    </location>
</feature>
<feature type="compositionally biased region" description="Basic and acidic residues" evidence="3">
    <location>
        <begin position="14"/>
        <end position="24"/>
    </location>
</feature>
<feature type="transmembrane region" description="Helical" evidence="4">
    <location>
        <begin position="372"/>
        <end position="394"/>
    </location>
</feature>
<dbReference type="AlphaFoldDB" id="A0A1G4BT39"/>
<dbReference type="OrthoDB" id="4846608at2759"/>
<dbReference type="GO" id="GO:0016020">
    <property type="term" value="C:membrane"/>
    <property type="evidence" value="ECO:0007669"/>
    <property type="project" value="UniProtKB-SubCell"/>
</dbReference>
<accession>A0A1G4BT39</accession>
<feature type="transmembrane region" description="Helical" evidence="4">
    <location>
        <begin position="244"/>
        <end position="268"/>
    </location>
</feature>
<feature type="transmembrane region" description="Helical" evidence="4">
    <location>
        <begin position="113"/>
        <end position="131"/>
    </location>
</feature>
<comment type="subcellular location">
    <subcellularLocation>
        <location evidence="1">Membrane</location>
        <topology evidence="1">Multi-pass membrane protein</topology>
    </subcellularLocation>
</comment>
<feature type="transmembrane region" description="Helical" evidence="4">
    <location>
        <begin position="137"/>
        <end position="157"/>
    </location>
</feature>